<dbReference type="PROSITE" id="PS51898">
    <property type="entry name" value="TYR_RECOMBINASE"/>
    <property type="match status" value="1"/>
</dbReference>
<evidence type="ECO:0000256" key="4">
    <source>
        <dbReference type="PROSITE-ProRule" id="PRU01248"/>
    </source>
</evidence>
<dbReference type="InterPro" id="IPR011010">
    <property type="entry name" value="DNA_brk_join_enz"/>
</dbReference>
<evidence type="ECO:0000256" key="3">
    <source>
        <dbReference type="ARBA" id="ARBA00023172"/>
    </source>
</evidence>
<evidence type="ECO:0000259" key="5">
    <source>
        <dbReference type="PROSITE" id="PS51898"/>
    </source>
</evidence>
<dbReference type="RefSeq" id="WP_184022371.1">
    <property type="nucleotide sequence ID" value="NZ_JACHFD010000040.1"/>
</dbReference>
<dbReference type="PROSITE" id="PS51900">
    <property type="entry name" value="CB"/>
    <property type="match status" value="1"/>
</dbReference>
<evidence type="ECO:0000256" key="2">
    <source>
        <dbReference type="ARBA" id="ARBA00023125"/>
    </source>
</evidence>
<gene>
    <name evidence="7" type="ORF">HNR46_004154</name>
</gene>
<dbReference type="InterPro" id="IPR013762">
    <property type="entry name" value="Integrase-like_cat_sf"/>
</dbReference>
<organism evidence="7 8">
    <name type="scientific">Haloferula luteola</name>
    <dbReference type="NCBI Taxonomy" id="595692"/>
    <lineage>
        <taxon>Bacteria</taxon>
        <taxon>Pseudomonadati</taxon>
        <taxon>Verrucomicrobiota</taxon>
        <taxon>Verrucomicrobiia</taxon>
        <taxon>Verrucomicrobiales</taxon>
        <taxon>Verrucomicrobiaceae</taxon>
        <taxon>Haloferula</taxon>
    </lineage>
</organism>
<reference evidence="7 8" key="1">
    <citation type="submission" date="2020-08" db="EMBL/GenBank/DDBJ databases">
        <title>Genomic Encyclopedia of Type Strains, Phase IV (KMG-IV): sequencing the most valuable type-strain genomes for metagenomic binning, comparative biology and taxonomic classification.</title>
        <authorList>
            <person name="Goeker M."/>
        </authorList>
    </citation>
    <scope>NUCLEOTIDE SEQUENCE [LARGE SCALE GENOMIC DNA]</scope>
    <source>
        <strain evidence="7 8">YC6886</strain>
    </source>
</reference>
<accession>A0A840VJ50</accession>
<dbReference type="InterPro" id="IPR002104">
    <property type="entry name" value="Integrase_catalytic"/>
</dbReference>
<protein>
    <submittedName>
        <fullName evidence="7">Integrase</fullName>
    </submittedName>
</protein>
<feature type="domain" description="Tyr recombinase" evidence="5">
    <location>
        <begin position="202"/>
        <end position="392"/>
    </location>
</feature>
<proteinExistence type="predicted"/>
<dbReference type="Gene3D" id="1.10.443.10">
    <property type="entry name" value="Intergrase catalytic core"/>
    <property type="match status" value="1"/>
</dbReference>
<evidence type="ECO:0000259" key="6">
    <source>
        <dbReference type="PROSITE" id="PS51900"/>
    </source>
</evidence>
<dbReference type="GO" id="GO:0003677">
    <property type="term" value="F:DNA binding"/>
    <property type="evidence" value="ECO:0007669"/>
    <property type="project" value="UniProtKB-UniRule"/>
</dbReference>
<dbReference type="InterPro" id="IPR010998">
    <property type="entry name" value="Integrase_recombinase_N"/>
</dbReference>
<comment type="caution">
    <text evidence="7">The sequence shown here is derived from an EMBL/GenBank/DDBJ whole genome shotgun (WGS) entry which is preliminary data.</text>
</comment>
<keyword evidence="1" id="KW-0229">DNA integration</keyword>
<dbReference type="Gene3D" id="1.10.150.130">
    <property type="match status" value="1"/>
</dbReference>
<evidence type="ECO:0000313" key="8">
    <source>
        <dbReference type="Proteomes" id="UP000557717"/>
    </source>
</evidence>
<feature type="domain" description="Core-binding (CB)" evidence="6">
    <location>
        <begin position="102"/>
        <end position="179"/>
    </location>
</feature>
<dbReference type="GO" id="GO:0006310">
    <property type="term" value="P:DNA recombination"/>
    <property type="evidence" value="ECO:0007669"/>
    <property type="project" value="UniProtKB-KW"/>
</dbReference>
<evidence type="ECO:0000313" key="7">
    <source>
        <dbReference type="EMBL" id="MBB5353890.1"/>
    </source>
</evidence>
<sequence>MPKRPKFTVTKTTEGWRINVPASLTESGKRERHFHDTRDKAKQHATELREKYKQHGEAASVIRPSLAEAATQAERLLKPWGISLVEAARIVAEIKERENASKSVSEAIDSWLLACEGLRDRTLDGYRQVANKLRTDLQDTLLTSVCADDIQGIIAPPGATGAAVLGRIRNARVFWRWAARKGWCDADVFKAIEIPKSGRHQREIAILSPAQANRLLQVAEVHYPEAVASYALQLFAGIRAEELRRLESRHVTDGGIEMSAEITKKGRRRHINPNPTLSAWLAVYPYSPCPNWREVDKACRRIAGWNLGSRLLEKKSAKTETAKDRTMQTLPDPNLGGWPQNALRHSHASYAVAAGIPLESLLFEFGHTSNPSVLREHYVGRASRKDAIDFFKIGPKGVQIPTIAVA</sequence>
<dbReference type="GO" id="GO:0015074">
    <property type="term" value="P:DNA integration"/>
    <property type="evidence" value="ECO:0007669"/>
    <property type="project" value="UniProtKB-KW"/>
</dbReference>
<keyword evidence="2 4" id="KW-0238">DNA-binding</keyword>
<dbReference type="AlphaFoldDB" id="A0A840VJ50"/>
<keyword evidence="8" id="KW-1185">Reference proteome</keyword>
<dbReference type="Proteomes" id="UP000557717">
    <property type="component" value="Unassembled WGS sequence"/>
</dbReference>
<dbReference type="EMBL" id="JACHFD010000040">
    <property type="protein sequence ID" value="MBB5353890.1"/>
    <property type="molecule type" value="Genomic_DNA"/>
</dbReference>
<dbReference type="InterPro" id="IPR044068">
    <property type="entry name" value="CB"/>
</dbReference>
<name>A0A840VJ50_9BACT</name>
<evidence type="ECO:0000256" key="1">
    <source>
        <dbReference type="ARBA" id="ARBA00022908"/>
    </source>
</evidence>
<keyword evidence="3" id="KW-0233">DNA recombination</keyword>
<dbReference type="SUPFAM" id="SSF56349">
    <property type="entry name" value="DNA breaking-rejoining enzymes"/>
    <property type="match status" value="1"/>
</dbReference>